<name>A0A812U8U7_SYMPI</name>
<accession>A0A812U8U7</accession>
<dbReference type="EMBL" id="CAJNIZ010035471">
    <property type="protein sequence ID" value="CAE7559617.1"/>
    <property type="molecule type" value="Genomic_DNA"/>
</dbReference>
<comment type="caution">
    <text evidence="3">The sequence shown here is derived from an EMBL/GenBank/DDBJ whole genome shotgun (WGS) entry which is preliminary data.</text>
</comment>
<dbReference type="PANTHER" id="PTHR47163">
    <property type="entry name" value="DDE_TNP_IS1595 DOMAIN-CONTAINING PROTEIN"/>
    <property type="match status" value="1"/>
</dbReference>
<dbReference type="OrthoDB" id="424490at2759"/>
<reference evidence="3" key="1">
    <citation type="submission" date="2021-02" db="EMBL/GenBank/DDBJ databases">
        <authorList>
            <person name="Dougan E. K."/>
            <person name="Rhodes N."/>
            <person name="Thang M."/>
            <person name="Chan C."/>
        </authorList>
    </citation>
    <scope>NUCLEOTIDE SEQUENCE</scope>
</reference>
<dbReference type="Proteomes" id="UP000649617">
    <property type="component" value="Unassembled WGS sequence"/>
</dbReference>
<organism evidence="3 4">
    <name type="scientific">Symbiodinium pilosum</name>
    <name type="common">Dinoflagellate</name>
    <dbReference type="NCBI Taxonomy" id="2952"/>
    <lineage>
        <taxon>Eukaryota</taxon>
        <taxon>Sar</taxon>
        <taxon>Alveolata</taxon>
        <taxon>Dinophyceae</taxon>
        <taxon>Suessiales</taxon>
        <taxon>Symbiodiniaceae</taxon>
        <taxon>Symbiodinium</taxon>
    </lineage>
</organism>
<evidence type="ECO:0000259" key="2">
    <source>
        <dbReference type="SMART" id="SM01126"/>
    </source>
</evidence>
<proteinExistence type="predicted"/>
<evidence type="ECO:0000313" key="3">
    <source>
        <dbReference type="EMBL" id="CAE7559617.1"/>
    </source>
</evidence>
<dbReference type="SMART" id="SM01126">
    <property type="entry name" value="DDE_Tnp_IS1595"/>
    <property type="match status" value="1"/>
</dbReference>
<dbReference type="Pfam" id="PF12762">
    <property type="entry name" value="DDE_Tnp_IS1595"/>
    <property type="match status" value="1"/>
</dbReference>
<feature type="region of interest" description="Disordered" evidence="1">
    <location>
        <begin position="52"/>
        <end position="71"/>
    </location>
</feature>
<gene>
    <name evidence="3" type="ORF">SPIL2461_LOCUS14943</name>
</gene>
<keyword evidence="4" id="KW-1185">Reference proteome</keyword>
<protein>
    <recommendedName>
        <fullName evidence="2">ISXO2-like transposase domain-containing protein</fullName>
    </recommendedName>
</protein>
<evidence type="ECO:0000313" key="4">
    <source>
        <dbReference type="Proteomes" id="UP000649617"/>
    </source>
</evidence>
<dbReference type="InterPro" id="IPR053164">
    <property type="entry name" value="IS1016-like_transposase"/>
</dbReference>
<dbReference type="PANTHER" id="PTHR47163:SF2">
    <property type="entry name" value="SI:DKEY-17M8.2"/>
    <property type="match status" value="1"/>
</dbReference>
<sequence length="383" mass="43705">RLGLRVKTLLCSVQTGKVQIMSKWPGANVSSGSQVQMSAQMVLAFGSTSSEVTFPSSAKARPIDPVSKNSSSKRRIGVFHVRLQSQPHQRYECCAAAGQFEEADLKAPVHKRCNYKKSWRDYGFLPCYLPPSVTPCDYLQALYWFCSDAPQKQILKETGLKIKIWNQIRSCVRDLLWLVLQEHAGRVPLGGPGRVVVIDETFFTKKKKNKGLLGEPHKAIKPLSWGSWSWLRAATGACVLIQIPNRKQVTLKREIEQHVTPDSLVFTDRHKSYNFLSRRNSNYVHRAVNHRKGEFTRVERIFGEDVNVTTNAVEGLFGRLKQYLQQRRYRKISKKAYGEVLAEFLWRQRVAAFGSDPFRNLLAEIKGWQDGHPRRPEVPGDIQ</sequence>
<dbReference type="InterPro" id="IPR024445">
    <property type="entry name" value="Tnp_ISXO2-like"/>
</dbReference>
<feature type="non-terminal residue" evidence="3">
    <location>
        <position position="1"/>
    </location>
</feature>
<evidence type="ECO:0000256" key="1">
    <source>
        <dbReference type="SAM" id="MobiDB-lite"/>
    </source>
</evidence>
<feature type="domain" description="ISXO2-like transposase" evidence="2">
    <location>
        <begin position="188"/>
        <end position="349"/>
    </location>
</feature>
<dbReference type="AlphaFoldDB" id="A0A812U8U7"/>